<dbReference type="InterPro" id="IPR052523">
    <property type="entry name" value="Trichothecene_AcTrans"/>
</dbReference>
<accession>A0A0W0YI40</accession>
<dbReference type="AlphaFoldDB" id="A0A0W0YI40"/>
<dbReference type="InterPro" id="IPR000182">
    <property type="entry name" value="GNAT_dom"/>
</dbReference>
<dbReference type="OrthoDB" id="5637934at2"/>
<feature type="domain" description="N-acetyltransferase" evidence="1">
    <location>
        <begin position="101"/>
        <end position="256"/>
    </location>
</feature>
<dbReference type="SUPFAM" id="SSF55729">
    <property type="entry name" value="Acyl-CoA N-acyltransferases (Nat)"/>
    <property type="match status" value="1"/>
</dbReference>
<dbReference type="GO" id="GO:0016747">
    <property type="term" value="F:acyltransferase activity, transferring groups other than amino-acyl groups"/>
    <property type="evidence" value="ECO:0007669"/>
    <property type="project" value="InterPro"/>
</dbReference>
<dbReference type="STRING" id="45074.Lsan_2793"/>
<evidence type="ECO:0000313" key="3">
    <source>
        <dbReference type="Proteomes" id="UP000054703"/>
    </source>
</evidence>
<dbReference type="RefSeq" id="WP_006871065.1">
    <property type="nucleotide sequence ID" value="NZ_CAAAIH010000009.1"/>
</dbReference>
<dbReference type="Proteomes" id="UP000054703">
    <property type="component" value="Unassembled WGS sequence"/>
</dbReference>
<dbReference type="EMBL" id="LNYU01000081">
    <property type="protein sequence ID" value="KTD56633.1"/>
    <property type="molecule type" value="Genomic_DNA"/>
</dbReference>
<organism evidence="2 3">
    <name type="scientific">Legionella santicrucis</name>
    <dbReference type="NCBI Taxonomy" id="45074"/>
    <lineage>
        <taxon>Bacteria</taxon>
        <taxon>Pseudomonadati</taxon>
        <taxon>Pseudomonadota</taxon>
        <taxon>Gammaproteobacteria</taxon>
        <taxon>Legionellales</taxon>
        <taxon>Legionellaceae</taxon>
        <taxon>Legionella</taxon>
    </lineage>
</organism>
<protein>
    <submittedName>
        <fullName evidence="2">GNAT family acetyltransferase</fullName>
    </submittedName>
</protein>
<comment type="caution">
    <text evidence="2">The sequence shown here is derived from an EMBL/GenBank/DDBJ whole genome shotgun (WGS) entry which is preliminary data.</text>
</comment>
<keyword evidence="2" id="KW-0808">Transferase</keyword>
<reference evidence="2 3" key="1">
    <citation type="submission" date="2015-11" db="EMBL/GenBank/DDBJ databases">
        <title>Genomic analysis of 38 Legionella species identifies large and diverse effector repertoires.</title>
        <authorList>
            <person name="Burstein D."/>
            <person name="Amaro F."/>
            <person name="Zusman T."/>
            <person name="Lifshitz Z."/>
            <person name="Cohen O."/>
            <person name="Gilbert J.A."/>
            <person name="Pupko T."/>
            <person name="Shuman H.A."/>
            <person name="Segal G."/>
        </authorList>
    </citation>
    <scope>NUCLEOTIDE SEQUENCE [LARGE SCALE GENOMIC DNA]</scope>
    <source>
        <strain evidence="2 3">SC-63-C7</strain>
    </source>
</reference>
<sequence length="256" mass="28997">MNAPLIDLYRQAEDYFFRGISSKCMDLETSAHAYMTGGAELNFIYITRNTNALDKILIQGKQFFDQDNLSFDVIIPQELCTPQIIDILNTIGYSQKSKSVSMLVDLDKFSFDQTANLTDETVIKSNDDQLNDWMIPLIGAFESTFEICSIYAITHETAIKKNINLRHFSLYKQEKPIASITLSMCDNSIARIDDVGTQPKFQGKGYASALMRYVLSEAKRLGAQYCFLESSDSGLGVYQKLGFEPLFKNNIYSRKP</sequence>
<dbReference type="InterPro" id="IPR016181">
    <property type="entry name" value="Acyl_CoA_acyltransferase"/>
</dbReference>
<dbReference type="Pfam" id="PF00583">
    <property type="entry name" value="Acetyltransf_1"/>
    <property type="match status" value="1"/>
</dbReference>
<name>A0A0W0YI40_9GAMM</name>
<dbReference type="PANTHER" id="PTHR42791">
    <property type="entry name" value="GNAT FAMILY ACETYLTRANSFERASE"/>
    <property type="match status" value="1"/>
</dbReference>
<dbReference type="PROSITE" id="PS51186">
    <property type="entry name" value="GNAT"/>
    <property type="match status" value="1"/>
</dbReference>
<keyword evidence="3" id="KW-1185">Reference proteome</keyword>
<dbReference type="Gene3D" id="3.40.630.30">
    <property type="match status" value="1"/>
</dbReference>
<evidence type="ECO:0000259" key="1">
    <source>
        <dbReference type="PROSITE" id="PS51186"/>
    </source>
</evidence>
<gene>
    <name evidence="2" type="ORF">Lsan_2793</name>
</gene>
<dbReference type="CDD" id="cd04301">
    <property type="entry name" value="NAT_SF"/>
    <property type="match status" value="1"/>
</dbReference>
<dbReference type="PANTHER" id="PTHR42791:SF1">
    <property type="entry name" value="N-ACETYLTRANSFERASE DOMAIN-CONTAINING PROTEIN"/>
    <property type="match status" value="1"/>
</dbReference>
<proteinExistence type="predicted"/>
<dbReference type="PATRIC" id="fig|45074.5.peg.3003"/>
<evidence type="ECO:0000313" key="2">
    <source>
        <dbReference type="EMBL" id="KTD56633.1"/>
    </source>
</evidence>